<dbReference type="InterPro" id="IPR006597">
    <property type="entry name" value="Sel1-like"/>
</dbReference>
<dbReference type="Gene3D" id="1.25.40.10">
    <property type="entry name" value="Tetratricopeptide repeat domain"/>
    <property type="match status" value="2"/>
</dbReference>
<feature type="signal peptide" evidence="1">
    <location>
        <begin position="1"/>
        <end position="20"/>
    </location>
</feature>
<feature type="chain" id="PRO_5032832627" description="Sel1 repeat family protein" evidence="1">
    <location>
        <begin position="21"/>
        <end position="380"/>
    </location>
</feature>
<evidence type="ECO:0000313" key="2">
    <source>
        <dbReference type="EMBL" id="KAF1020890.1"/>
    </source>
</evidence>
<dbReference type="GO" id="GO:0036503">
    <property type="term" value="P:ERAD pathway"/>
    <property type="evidence" value="ECO:0007669"/>
    <property type="project" value="TreeGrafter"/>
</dbReference>
<organism evidence="2 3">
    <name type="scientific">Acinetobacter bereziniae</name>
    <name type="common">Acinetobacter genomosp. 10</name>
    <dbReference type="NCBI Taxonomy" id="106648"/>
    <lineage>
        <taxon>Bacteria</taxon>
        <taxon>Pseudomonadati</taxon>
        <taxon>Pseudomonadota</taxon>
        <taxon>Gammaproteobacteria</taxon>
        <taxon>Moraxellales</taxon>
        <taxon>Moraxellaceae</taxon>
        <taxon>Acinetobacter</taxon>
    </lineage>
</organism>
<evidence type="ECO:0000256" key="1">
    <source>
        <dbReference type="SAM" id="SignalP"/>
    </source>
</evidence>
<dbReference type="PANTHER" id="PTHR11102">
    <property type="entry name" value="SEL-1-LIKE PROTEIN"/>
    <property type="match status" value="1"/>
</dbReference>
<dbReference type="PANTHER" id="PTHR11102:SF147">
    <property type="entry name" value="SEL1L ADAPTOR SUBUNIT OF ERAD E3 UBIQUITIN LIGASE"/>
    <property type="match status" value="1"/>
</dbReference>
<dbReference type="Proteomes" id="UP000490535">
    <property type="component" value="Unassembled WGS sequence"/>
</dbReference>
<comment type="caution">
    <text evidence="2">The sequence shown here is derived from an EMBL/GenBank/DDBJ whole genome shotgun (WGS) entry which is preliminary data.</text>
</comment>
<reference evidence="3" key="1">
    <citation type="journal article" date="2020" name="MBio">
        <title>Horizontal gene transfer to a defensive symbiont with a reduced genome amongst a multipartite beetle microbiome.</title>
        <authorList>
            <person name="Waterworth S.C."/>
            <person name="Florez L.V."/>
            <person name="Rees E.R."/>
            <person name="Hertweck C."/>
            <person name="Kaltenpoth M."/>
            <person name="Kwan J.C."/>
        </authorList>
    </citation>
    <scope>NUCLEOTIDE SEQUENCE [LARGE SCALE GENOMIC DNA]</scope>
</reference>
<dbReference type="Pfam" id="PF08238">
    <property type="entry name" value="Sel1"/>
    <property type="match status" value="5"/>
</dbReference>
<proteinExistence type="predicted"/>
<evidence type="ECO:0008006" key="4">
    <source>
        <dbReference type="Google" id="ProtNLM"/>
    </source>
</evidence>
<dbReference type="InterPro" id="IPR011990">
    <property type="entry name" value="TPR-like_helical_dom_sf"/>
</dbReference>
<protein>
    <recommendedName>
        <fullName evidence="4">Sel1 repeat family protein</fullName>
    </recommendedName>
</protein>
<accession>A0A833USY1</accession>
<dbReference type="EMBL" id="WNDP01000114">
    <property type="protein sequence ID" value="KAF1020890.1"/>
    <property type="molecule type" value="Genomic_DNA"/>
</dbReference>
<dbReference type="InterPro" id="IPR050767">
    <property type="entry name" value="Sel1_AlgK"/>
</dbReference>
<sequence length="380" mass="42815">MRVLLLIPYLMLLVSLNGCINSNTESNRFDVIKVPCEISNANGVIGCGKVPISINDEVNKKLYPNCNIDFNNFNENEKKCLEENYTRPADAYILGNLKYYGKYFNKSESEGFKLIKFSADNNNPEANAWLGDYYSRKGEIQESIKYMKIAADLGSPLGMHNLGARYIRGIGVEKNSEKALFLLNKSKEFIPASYSEIALLDLQKGNVDGFIDNNNIAVEKKYWFALVDLASLYLGEMPNFEEYRDLKKADLLADKLIEHDVIVGDFVKAKVLHYQNVMTPEICELYKKSFENGYMPAGINLGAEYLSGGNCAKNYRQALDIFLMLLNSKDDEIKAVSASNLGYMYLNGLGVSKNKIRAKEFLEIAVKGGYEPARDMLKEL</sequence>
<gene>
    <name evidence="2" type="ORF">GAK29_03530</name>
</gene>
<keyword evidence="1" id="KW-0732">Signal</keyword>
<dbReference type="SMART" id="SM00671">
    <property type="entry name" value="SEL1"/>
    <property type="match status" value="5"/>
</dbReference>
<dbReference type="SUPFAM" id="SSF81901">
    <property type="entry name" value="HCP-like"/>
    <property type="match status" value="1"/>
</dbReference>
<dbReference type="AlphaFoldDB" id="A0A833USY1"/>
<name>A0A833USY1_ACIBZ</name>
<evidence type="ECO:0000313" key="3">
    <source>
        <dbReference type="Proteomes" id="UP000490535"/>
    </source>
</evidence>